<protein>
    <submittedName>
        <fullName evidence="2">Uncharacterized protein</fullName>
    </submittedName>
</protein>
<gene>
    <name evidence="2" type="ORF">SI7747_12015438</name>
</gene>
<evidence type="ECO:0000256" key="1">
    <source>
        <dbReference type="SAM" id="MobiDB-lite"/>
    </source>
</evidence>
<evidence type="ECO:0000313" key="2">
    <source>
        <dbReference type="EMBL" id="CAA2629800.1"/>
    </source>
</evidence>
<name>A0A7I8JHL9_SPIIN</name>
<proteinExistence type="predicted"/>
<feature type="compositionally biased region" description="Low complexity" evidence="1">
    <location>
        <begin position="1"/>
        <end position="12"/>
    </location>
</feature>
<dbReference type="AlphaFoldDB" id="A0A7I8JHL9"/>
<dbReference type="EMBL" id="CACRZD030000012">
    <property type="protein sequence ID" value="CAA6669043.1"/>
    <property type="molecule type" value="Genomic_DNA"/>
</dbReference>
<accession>A0A7I8JHL9</accession>
<dbReference type="EMBL" id="LR743599">
    <property type="protein sequence ID" value="CAA2629800.1"/>
    <property type="molecule type" value="Genomic_DNA"/>
</dbReference>
<feature type="region of interest" description="Disordered" evidence="1">
    <location>
        <begin position="1"/>
        <end position="36"/>
    </location>
</feature>
<dbReference type="Proteomes" id="UP001189122">
    <property type="component" value="Unassembled WGS sequence"/>
</dbReference>
<sequence>MAAGSPPATVAQPFPPPETTSNHLPAAGTHRMTKYL</sequence>
<reference evidence="2 3" key="1">
    <citation type="submission" date="2019-12" db="EMBL/GenBank/DDBJ databases">
        <authorList>
            <person name="Scholz U."/>
            <person name="Mascher M."/>
            <person name="Fiebig A."/>
        </authorList>
    </citation>
    <scope>NUCLEOTIDE SEQUENCE</scope>
</reference>
<keyword evidence="3" id="KW-1185">Reference proteome</keyword>
<evidence type="ECO:0000313" key="3">
    <source>
        <dbReference type="Proteomes" id="UP001189122"/>
    </source>
</evidence>
<organism evidence="2">
    <name type="scientific">Spirodela intermedia</name>
    <name type="common">Intermediate duckweed</name>
    <dbReference type="NCBI Taxonomy" id="51605"/>
    <lineage>
        <taxon>Eukaryota</taxon>
        <taxon>Viridiplantae</taxon>
        <taxon>Streptophyta</taxon>
        <taxon>Embryophyta</taxon>
        <taxon>Tracheophyta</taxon>
        <taxon>Spermatophyta</taxon>
        <taxon>Magnoliopsida</taxon>
        <taxon>Liliopsida</taxon>
        <taxon>Araceae</taxon>
        <taxon>Lemnoideae</taxon>
        <taxon>Spirodela</taxon>
    </lineage>
</organism>